<sequence>MLSHTPIIFFQNASRYEANPRRASTRIQDGGSKMADPRWRIQHPGSRGGLFLGKFRPYIHSYSFPKKAHLDYPNSSGLTARCSSGLTARCSSGLTARGLYSSGCRCGRVRIELTAKVHYEKTYL</sequence>
<dbReference type="EMBL" id="BK063092">
    <property type="protein sequence ID" value="DBA11752.1"/>
    <property type="molecule type" value="Genomic_DNA"/>
</dbReference>
<reference evidence="1" key="1">
    <citation type="journal article" date="2023" name="Front. Mar. Sci.">
        <title>Tracing the invertebrate herpesviruses in the global sequence datasets.</title>
        <authorList>
            <person name="Rosani U."/>
            <person name="Gaia M."/>
            <person name="Delmont T.O."/>
            <person name="Krupovic M."/>
        </authorList>
    </citation>
    <scope>NUCLEOTIDE SEQUENCE</scope>
    <source>
        <strain evidence="1">MalacoHV1/China/2018</strain>
    </source>
</reference>
<accession>A0AA48SFH3</accession>
<reference evidence="1" key="2">
    <citation type="submission" date="2023-01" db="EMBL/GenBank/DDBJ databases">
        <authorList>
            <person name="Rosani U."/>
            <person name="Delmont T.O."/>
            <person name="Gaia M."/>
            <person name="Krupovic M."/>
        </authorList>
    </citation>
    <scope>NUCLEOTIDE SEQUENCE</scope>
    <source>
        <strain evidence="1">MalacoHV1/China/2018</strain>
    </source>
</reference>
<evidence type="ECO:0000313" key="1">
    <source>
        <dbReference type="EMBL" id="DBA11752.1"/>
    </source>
</evidence>
<name>A0AA48SFH3_9VIRU</name>
<proteinExistence type="predicted"/>
<organism evidence="1">
    <name type="scientific">Malaco herpesvirus 1</name>
    <dbReference type="NCBI Taxonomy" id="3031797"/>
    <lineage>
        <taxon>Viruses</taxon>
        <taxon>Duplodnaviria</taxon>
        <taxon>Heunggongvirae</taxon>
        <taxon>Peploviricota</taxon>
        <taxon>Herviviricetes</taxon>
        <taxon>Herpesvirales</taxon>
        <taxon>Malacoherpesviridae</taxon>
    </lineage>
</organism>
<protein>
    <submittedName>
        <fullName evidence="1">ORF51</fullName>
    </submittedName>
</protein>